<dbReference type="GeneID" id="25260601"/>
<sequence length="97" mass="10476">MLVEVTERALSHVASDEVLIVGGVGCNLRLQEMMAGMVAERGSTLYAIDERYCIDNGAMIACAGALSHQTGPGILAIEDTAVTQRFRTDDVYVTWRA</sequence>
<dbReference type="PANTHER" id="PTHR11735">
    <property type="entry name" value="TRNA N6-ADENOSINE THREONYLCARBAMOYLTRANSFERASE"/>
    <property type="match status" value="1"/>
</dbReference>
<accession>A0A098VS16</accession>
<feature type="domain" description="Gcp-like" evidence="1">
    <location>
        <begin position="1"/>
        <end position="61"/>
    </location>
</feature>
<evidence type="ECO:0000313" key="3">
    <source>
        <dbReference type="Proteomes" id="UP000029725"/>
    </source>
</evidence>
<evidence type="ECO:0000313" key="2">
    <source>
        <dbReference type="EMBL" id="KGG50521.1"/>
    </source>
</evidence>
<name>A0A098VS16_9MICR</name>
<reference evidence="2 3" key="1">
    <citation type="submission" date="2014-04" db="EMBL/GenBank/DDBJ databases">
        <title>A new species of microsporidia sheds light on the evolution of extreme parasitism.</title>
        <authorList>
            <person name="Haag K.L."/>
            <person name="James T.Y."/>
            <person name="Larsson R."/>
            <person name="Schaer T.M."/>
            <person name="Refardt D."/>
            <person name="Pombert J.-F."/>
            <person name="Ebert D."/>
        </authorList>
    </citation>
    <scope>NUCLEOTIDE SEQUENCE [LARGE SCALE GENOMIC DNA]</scope>
    <source>
        <strain evidence="2 3">UGP3</strain>
        <tissue evidence="2">Spores</tissue>
    </source>
</reference>
<gene>
    <name evidence="2" type="ORF">DI09_67p90</name>
</gene>
<dbReference type="GO" id="GO:0000408">
    <property type="term" value="C:EKC/KEOPS complex"/>
    <property type="evidence" value="ECO:0007669"/>
    <property type="project" value="TreeGrafter"/>
</dbReference>
<dbReference type="GO" id="GO:0005737">
    <property type="term" value="C:cytoplasm"/>
    <property type="evidence" value="ECO:0007669"/>
    <property type="project" value="TreeGrafter"/>
</dbReference>
<dbReference type="Gene3D" id="3.30.420.40">
    <property type="match status" value="2"/>
</dbReference>
<comment type="caution">
    <text evidence="2">The sequence shown here is derived from an EMBL/GenBank/DDBJ whole genome shotgun (WGS) entry which is preliminary data.</text>
</comment>
<organism evidence="2 3">
    <name type="scientific">Mitosporidium daphniae</name>
    <dbReference type="NCBI Taxonomy" id="1485682"/>
    <lineage>
        <taxon>Eukaryota</taxon>
        <taxon>Fungi</taxon>
        <taxon>Fungi incertae sedis</taxon>
        <taxon>Microsporidia</taxon>
        <taxon>Mitosporidium</taxon>
    </lineage>
</organism>
<dbReference type="AlphaFoldDB" id="A0A098VS16"/>
<protein>
    <recommendedName>
        <fullName evidence="1">Gcp-like domain-containing protein</fullName>
    </recommendedName>
</protein>
<dbReference type="HOGENOM" id="CLU_155397_0_0_1"/>
<proteinExistence type="predicted"/>
<dbReference type="RefSeq" id="XP_013236972.1">
    <property type="nucleotide sequence ID" value="XM_013381518.1"/>
</dbReference>
<dbReference type="Pfam" id="PF00814">
    <property type="entry name" value="TsaD"/>
    <property type="match status" value="1"/>
</dbReference>
<dbReference type="Proteomes" id="UP000029725">
    <property type="component" value="Unassembled WGS sequence"/>
</dbReference>
<keyword evidence="3" id="KW-1185">Reference proteome</keyword>
<dbReference type="PANTHER" id="PTHR11735:SF14">
    <property type="entry name" value="TRNA N6-ADENOSINE THREONYLCARBAMOYLTRANSFERASE"/>
    <property type="match status" value="1"/>
</dbReference>
<dbReference type="VEuPathDB" id="MicrosporidiaDB:DI09_67p90"/>
<evidence type="ECO:0000259" key="1">
    <source>
        <dbReference type="Pfam" id="PF00814"/>
    </source>
</evidence>
<dbReference type="OrthoDB" id="10254073at2759"/>
<dbReference type="InterPro" id="IPR000905">
    <property type="entry name" value="Gcp-like_dom"/>
</dbReference>
<dbReference type="EMBL" id="JMKJ01000576">
    <property type="protein sequence ID" value="KGG50521.1"/>
    <property type="molecule type" value="Genomic_DNA"/>
</dbReference>